<feature type="transmembrane region" description="Helical" evidence="8">
    <location>
        <begin position="287"/>
        <end position="309"/>
    </location>
</feature>
<dbReference type="PANTHER" id="PTHR33989:SF4">
    <property type="entry name" value="PTS SYSTEM N,N'-DIACETYLCHITOBIOSE-SPECIFIC EIIC COMPONENT"/>
    <property type="match status" value="1"/>
</dbReference>
<evidence type="ECO:0000256" key="4">
    <source>
        <dbReference type="ARBA" id="ARBA00022597"/>
    </source>
</evidence>
<evidence type="ECO:0000256" key="8">
    <source>
        <dbReference type="SAM" id="Phobius"/>
    </source>
</evidence>
<evidence type="ECO:0000259" key="9">
    <source>
        <dbReference type="PROSITE" id="PS51105"/>
    </source>
</evidence>
<feature type="transmembrane region" description="Helical" evidence="8">
    <location>
        <begin position="38"/>
        <end position="57"/>
    </location>
</feature>
<evidence type="ECO:0000256" key="6">
    <source>
        <dbReference type="ARBA" id="ARBA00022989"/>
    </source>
</evidence>
<keyword evidence="3" id="KW-1003">Cell membrane</keyword>
<evidence type="ECO:0000256" key="5">
    <source>
        <dbReference type="ARBA" id="ARBA00022692"/>
    </source>
</evidence>
<dbReference type="GO" id="GO:0008982">
    <property type="term" value="F:protein-N(PI)-phosphohistidine-sugar phosphotransferase activity"/>
    <property type="evidence" value="ECO:0007669"/>
    <property type="project" value="InterPro"/>
</dbReference>
<dbReference type="Proteomes" id="UP000310719">
    <property type="component" value="Chromosome"/>
</dbReference>
<feature type="transmembrane region" description="Helical" evidence="8">
    <location>
        <begin position="83"/>
        <end position="104"/>
    </location>
</feature>
<feature type="transmembrane region" description="Helical" evidence="8">
    <location>
        <begin position="247"/>
        <end position="267"/>
    </location>
</feature>
<evidence type="ECO:0000313" key="11">
    <source>
        <dbReference type="Proteomes" id="UP000310719"/>
    </source>
</evidence>
<comment type="subcellular location">
    <subcellularLocation>
        <location evidence="1">Cell membrane</location>
        <topology evidence="1">Multi-pass membrane protein</topology>
    </subcellularLocation>
</comment>
<dbReference type="STRING" id="83655.APT61_19235"/>
<keyword evidence="4" id="KW-0762">Sugar transport</keyword>
<evidence type="ECO:0000313" key="10">
    <source>
        <dbReference type="EMBL" id="VTP63579.1"/>
    </source>
</evidence>
<evidence type="ECO:0000256" key="3">
    <source>
        <dbReference type="ARBA" id="ARBA00022475"/>
    </source>
</evidence>
<keyword evidence="7 8" id="KW-0472">Membrane</keyword>
<dbReference type="Pfam" id="PF02378">
    <property type="entry name" value="PTS_EIIC"/>
    <property type="match status" value="1"/>
</dbReference>
<dbReference type="AlphaFoldDB" id="A0A4U9HMN4"/>
<accession>A0A4U9HMN4</accession>
<reference evidence="10 11" key="1">
    <citation type="submission" date="2019-05" db="EMBL/GenBank/DDBJ databases">
        <authorList>
            <consortium name="Pathogen Informatics"/>
        </authorList>
    </citation>
    <scope>NUCLEOTIDE SEQUENCE [LARGE SCALE GENOMIC DNA]</scope>
    <source>
        <strain evidence="10 11">NCTC13032</strain>
    </source>
</reference>
<evidence type="ECO:0000256" key="1">
    <source>
        <dbReference type="ARBA" id="ARBA00004651"/>
    </source>
</evidence>
<feature type="transmembrane region" description="Helical" evidence="8">
    <location>
        <begin position="116"/>
        <end position="134"/>
    </location>
</feature>
<dbReference type="PROSITE" id="PS51105">
    <property type="entry name" value="PTS_EIIC_TYPE_3"/>
    <property type="match status" value="1"/>
</dbReference>
<evidence type="ECO:0000256" key="2">
    <source>
        <dbReference type="ARBA" id="ARBA00022448"/>
    </source>
</evidence>
<proteinExistence type="predicted"/>
<organism evidence="10 11">
    <name type="scientific">Leclercia adecarboxylata</name>
    <dbReference type="NCBI Taxonomy" id="83655"/>
    <lineage>
        <taxon>Bacteria</taxon>
        <taxon>Pseudomonadati</taxon>
        <taxon>Pseudomonadota</taxon>
        <taxon>Gammaproteobacteria</taxon>
        <taxon>Enterobacterales</taxon>
        <taxon>Enterobacteriaceae</taxon>
        <taxon>Leclercia</taxon>
    </lineage>
</organism>
<protein>
    <submittedName>
        <fullName evidence="10">EIICB-Lac</fullName>
    </submittedName>
</protein>
<dbReference type="GO" id="GO:0005886">
    <property type="term" value="C:plasma membrane"/>
    <property type="evidence" value="ECO:0007669"/>
    <property type="project" value="UniProtKB-SubCell"/>
</dbReference>
<dbReference type="InterPro" id="IPR004501">
    <property type="entry name" value="PTS_EIIC_3"/>
</dbReference>
<dbReference type="InterPro" id="IPR003352">
    <property type="entry name" value="PTS_EIIC"/>
</dbReference>
<keyword evidence="6 8" id="KW-1133">Transmembrane helix</keyword>
<name>A0A4U9HMN4_9ENTR</name>
<evidence type="ECO:0000256" key="7">
    <source>
        <dbReference type="ARBA" id="ARBA00023136"/>
    </source>
</evidence>
<dbReference type="PANTHER" id="PTHR33989">
    <property type="match status" value="1"/>
</dbReference>
<feature type="transmembrane region" description="Helical" evidence="8">
    <location>
        <begin position="189"/>
        <end position="209"/>
    </location>
</feature>
<dbReference type="GO" id="GO:0009401">
    <property type="term" value="P:phosphoenolpyruvate-dependent sugar phosphotransferase system"/>
    <property type="evidence" value="ECO:0007669"/>
    <property type="project" value="InterPro"/>
</dbReference>
<keyword evidence="5 8" id="KW-0812">Transmembrane</keyword>
<feature type="transmembrane region" description="Helical" evidence="8">
    <location>
        <begin position="215"/>
        <end position="240"/>
    </location>
</feature>
<keyword evidence="2" id="KW-0813">Transport</keyword>
<dbReference type="EMBL" id="LR590464">
    <property type="protein sequence ID" value="VTP63579.1"/>
    <property type="molecule type" value="Genomic_DNA"/>
</dbReference>
<sequence>MSANHAAFNLIFRFVENYVSPIAGRISSQRHVMAIRDGFISAMPFMIVGSFLLVFAYPPFSPDTTWGFARAWLDMAKQFEGQILTPFDMTMGVMSLYICAAIAYNLGKHYVKSHQLDPFMCAMLSLMAFLLIAAPKTKGALPVDSLGGTGIFTAILVAIYCVEMMRFLKAHNIGIRLPDQVPPMIKNSFDLLIPVLVVVLTLYPLSLFIQSEFGMLIPQAIMAIFKPLVSAADSLPAILLAVLIGHLLWFAGIHGAAIVSGMLQMFWLTNLGMNQTALAQSAPLPHIFMEAFWTFFIVIGGSGATMGWCSATCAAARRTCGRLAG</sequence>
<feature type="domain" description="PTS EIIC type-3" evidence="9">
    <location>
        <begin position="15"/>
        <end position="325"/>
    </location>
</feature>
<gene>
    <name evidence="10" type="primary">lacE_2</name>
    <name evidence="10" type="ORF">NCTC13032_00921</name>
</gene>
<dbReference type="InterPro" id="IPR051088">
    <property type="entry name" value="PTS_Sugar-EIIC/EIIB"/>
</dbReference>
<feature type="transmembrane region" description="Helical" evidence="8">
    <location>
        <begin position="146"/>
        <end position="168"/>
    </location>
</feature>